<gene>
    <name evidence="3" type="ORF">WDU93_05450</name>
</gene>
<evidence type="ECO:0000256" key="1">
    <source>
        <dbReference type="ARBA" id="ARBA00023450"/>
    </source>
</evidence>
<evidence type="ECO:0000313" key="3">
    <source>
        <dbReference type="EMBL" id="MEJ1091134.1"/>
    </source>
</evidence>
<keyword evidence="4" id="KW-1185">Reference proteome</keyword>
<dbReference type="Gene3D" id="1.10.30.50">
    <property type="match status" value="1"/>
</dbReference>
<dbReference type="InterPro" id="IPR002711">
    <property type="entry name" value="HNH"/>
</dbReference>
<dbReference type="InterPro" id="IPR003870">
    <property type="entry name" value="DUF222"/>
</dbReference>
<comment type="similarity">
    <text evidence="1">Belongs to the Rv1128c/1148c/1588c/1702c/1945/3466 family.</text>
</comment>
<evidence type="ECO:0000259" key="2">
    <source>
        <dbReference type="SMART" id="SM00507"/>
    </source>
</evidence>
<sequence>MTNHLSPLREAVASLDAAWGAAADATELSRAQLVAVNAAIGVLQRRVDAVHAEVAAGIAHESRPELGPGSLAKEQGFRTPAKLIAATTGGSTGDALRLVKVGEATAARTNLIGDRLPSRYPAVQAALAAGTVSAQVAALIVAMLERVRVAAGAVRIAEGERLLVRQAPGLAVDDMRRLLQRAEAWLDPDGMPPREEELRAKRSTRMWERDGLFHLELVADAATAAPVKAAVRGYVTAAFAARTAAVEPDAVDADRRSVEQLQADALSLICAQALERQGDELPLAGATVIVRVGLDDLCAGDGVARIDGTDQPVSISAVRRMAADGGVIPWVMGGEGEVLDWGRRRRLFSRSQKLALTERDGGCAMCALPPEMTKVHHIDWWQRDTGRTDLRNGILLCETCHHRIHDNGWEIRIDGCGVAARVWFIPPPHVDPERTPRLGGRARFDLDMAAVAVG</sequence>
<dbReference type="RefSeq" id="WP_337318375.1">
    <property type="nucleotide sequence ID" value="NZ_JBBDGN010000003.1"/>
</dbReference>
<name>A0ABU8LIK4_9MICO</name>
<reference evidence="3 4" key="1">
    <citation type="submission" date="2024-02" db="EMBL/GenBank/DDBJ databases">
        <authorList>
            <person name="Saticioglu I.B."/>
        </authorList>
    </citation>
    <scope>NUCLEOTIDE SEQUENCE [LARGE SCALE GENOMIC DNA]</scope>
    <source>
        <strain evidence="3 4">Mu-43</strain>
    </source>
</reference>
<feature type="domain" description="HNH nuclease" evidence="2">
    <location>
        <begin position="351"/>
        <end position="402"/>
    </location>
</feature>
<dbReference type="SMART" id="SM00507">
    <property type="entry name" value="HNHc"/>
    <property type="match status" value="1"/>
</dbReference>
<dbReference type="InterPro" id="IPR003615">
    <property type="entry name" value="HNH_nuc"/>
</dbReference>
<protein>
    <submittedName>
        <fullName evidence="3">DUF222 domain-containing protein</fullName>
    </submittedName>
</protein>
<dbReference type="EMBL" id="JBBDGN010000003">
    <property type="protein sequence ID" value="MEJ1091134.1"/>
    <property type="molecule type" value="Genomic_DNA"/>
</dbReference>
<dbReference type="Pfam" id="PF02720">
    <property type="entry name" value="DUF222"/>
    <property type="match status" value="1"/>
</dbReference>
<dbReference type="CDD" id="cd00085">
    <property type="entry name" value="HNHc"/>
    <property type="match status" value="1"/>
</dbReference>
<dbReference type="Pfam" id="PF01844">
    <property type="entry name" value="HNH"/>
    <property type="match status" value="1"/>
</dbReference>
<dbReference type="Proteomes" id="UP001366085">
    <property type="component" value="Unassembled WGS sequence"/>
</dbReference>
<organism evidence="3 4">
    <name type="scientific">Microbacterium istanbulense</name>
    <dbReference type="NCBI Taxonomy" id="3122049"/>
    <lineage>
        <taxon>Bacteria</taxon>
        <taxon>Bacillati</taxon>
        <taxon>Actinomycetota</taxon>
        <taxon>Actinomycetes</taxon>
        <taxon>Micrococcales</taxon>
        <taxon>Microbacteriaceae</taxon>
        <taxon>Microbacterium</taxon>
    </lineage>
</organism>
<comment type="caution">
    <text evidence="3">The sequence shown here is derived from an EMBL/GenBank/DDBJ whole genome shotgun (WGS) entry which is preliminary data.</text>
</comment>
<accession>A0ABU8LIK4</accession>
<evidence type="ECO:0000313" key="4">
    <source>
        <dbReference type="Proteomes" id="UP001366085"/>
    </source>
</evidence>
<proteinExistence type="inferred from homology"/>